<dbReference type="GO" id="GO:0043726">
    <property type="term" value="F:5-amino-6-(5-phosphoribitylamino)uracil phosphatase activity"/>
    <property type="evidence" value="ECO:0007669"/>
    <property type="project" value="UniProtKB-EC"/>
</dbReference>
<reference evidence="1 2" key="1">
    <citation type="journal article" date="2020" name="Microbiome">
        <title>Single-cell genomics of uncultured bacteria reveals dietary fiber responders in the mouse gut microbiota.</title>
        <authorList>
            <person name="Chijiiwa R."/>
            <person name="Hosokawa M."/>
            <person name="Kogawa M."/>
            <person name="Nishikawa Y."/>
            <person name="Ide K."/>
            <person name="Sakanashi C."/>
            <person name="Takahashi K."/>
            <person name="Takeyama H."/>
        </authorList>
    </citation>
    <scope>NUCLEOTIDE SEQUENCE [LARGE SCALE GENOMIC DNA]</scope>
    <source>
        <strain evidence="1">IMSAGC_017</strain>
    </source>
</reference>
<dbReference type="GO" id="GO:0000287">
    <property type="term" value="F:magnesium ion binding"/>
    <property type="evidence" value="ECO:0007669"/>
    <property type="project" value="TreeGrafter"/>
</dbReference>
<dbReference type="PROSITE" id="PS01228">
    <property type="entry name" value="COF_1"/>
    <property type="match status" value="1"/>
</dbReference>
<dbReference type="SFLD" id="SFLDS00003">
    <property type="entry name" value="Haloacid_Dehalogenase"/>
    <property type="match status" value="1"/>
</dbReference>
<dbReference type="RefSeq" id="WP_172473241.1">
    <property type="nucleotide sequence ID" value="NZ_BLMI01000267.1"/>
</dbReference>
<dbReference type="Gene3D" id="3.40.50.1000">
    <property type="entry name" value="HAD superfamily/HAD-like"/>
    <property type="match status" value="1"/>
</dbReference>
<dbReference type="NCBIfam" id="TIGR00099">
    <property type="entry name" value="Cof-subfamily"/>
    <property type="match status" value="1"/>
</dbReference>
<dbReference type="NCBIfam" id="TIGR01484">
    <property type="entry name" value="HAD-SF-IIB"/>
    <property type="match status" value="1"/>
</dbReference>
<dbReference type="SFLD" id="SFLDG01140">
    <property type="entry name" value="C2.B:_Phosphomannomutase_and_P"/>
    <property type="match status" value="1"/>
</dbReference>
<dbReference type="Pfam" id="PF08282">
    <property type="entry name" value="Hydrolase_3"/>
    <property type="match status" value="1"/>
</dbReference>
<protein>
    <submittedName>
        <fullName evidence="1">5-amino-6-(5-phospho-D-ribitylamino)uracil phosphatase YcsE</fullName>
        <ecNumber evidence="1">3.1.3.104</ecNumber>
    </submittedName>
</protein>
<proteinExistence type="predicted"/>
<accession>A0A829ZFQ2</accession>
<gene>
    <name evidence="1" type="primary">ycsE</name>
    <name evidence="1" type="ORF">IMSAGC017_02175</name>
</gene>
<dbReference type="Proteomes" id="UP000490821">
    <property type="component" value="Unassembled WGS sequence"/>
</dbReference>
<dbReference type="SUPFAM" id="SSF56784">
    <property type="entry name" value="HAD-like"/>
    <property type="match status" value="1"/>
</dbReference>
<dbReference type="AlphaFoldDB" id="A0A829ZFQ2"/>
<dbReference type="InterPro" id="IPR036412">
    <property type="entry name" value="HAD-like_sf"/>
</dbReference>
<dbReference type="InterPro" id="IPR000150">
    <property type="entry name" value="Cof"/>
</dbReference>
<dbReference type="InterPro" id="IPR023214">
    <property type="entry name" value="HAD_sf"/>
</dbReference>
<dbReference type="InterPro" id="IPR006379">
    <property type="entry name" value="HAD-SF_hydro_IIB"/>
</dbReference>
<dbReference type="PANTHER" id="PTHR10000">
    <property type="entry name" value="PHOSPHOSERINE PHOSPHATASE"/>
    <property type="match status" value="1"/>
</dbReference>
<dbReference type="EC" id="3.1.3.104" evidence="1"/>
<organism evidence="1 2">
    <name type="scientific">Thomasclavelia cocleata</name>
    <dbReference type="NCBI Taxonomy" id="69824"/>
    <lineage>
        <taxon>Bacteria</taxon>
        <taxon>Bacillati</taxon>
        <taxon>Bacillota</taxon>
        <taxon>Erysipelotrichia</taxon>
        <taxon>Erysipelotrichales</taxon>
        <taxon>Coprobacillaceae</taxon>
        <taxon>Thomasclavelia</taxon>
    </lineage>
</organism>
<dbReference type="EMBL" id="BLMI01000267">
    <property type="protein sequence ID" value="GFI42128.1"/>
    <property type="molecule type" value="Genomic_DNA"/>
</dbReference>
<evidence type="ECO:0000313" key="1">
    <source>
        <dbReference type="EMBL" id="GFI42128.1"/>
    </source>
</evidence>
<dbReference type="PANTHER" id="PTHR10000:SF8">
    <property type="entry name" value="HAD SUPERFAMILY HYDROLASE-LIKE, TYPE 3"/>
    <property type="match status" value="1"/>
</dbReference>
<sequence length="270" mass="30280">MSKYKLIAFDMDGTLLNTQKKISKHTVTALNKAIDNNKHVVLSTGRAIVELSDYKKELSNLQYGICESGAFIYDFKNKKIIHQDTIPLSIINEILDIAYHQDIMIHLLTNGNSVICKDDLEKMDKYNMEIYKSMFTQVATIVEDIYDYAKKNKIEKINLYHTTADARKKTYETLKNLPLSFALAETTSLEITSLNVTKAKGLKILCNYLNTNIANTIAVGDANNDLDILKTAGLAVAMGNANDNIKLICDVIVSDNDHDGCKEAIENYLL</sequence>
<comment type="caution">
    <text evidence="1">The sequence shown here is derived from an EMBL/GenBank/DDBJ whole genome shotgun (WGS) entry which is preliminary data.</text>
</comment>
<dbReference type="GO" id="GO:0005829">
    <property type="term" value="C:cytosol"/>
    <property type="evidence" value="ECO:0007669"/>
    <property type="project" value="TreeGrafter"/>
</dbReference>
<evidence type="ECO:0000313" key="2">
    <source>
        <dbReference type="Proteomes" id="UP000490821"/>
    </source>
</evidence>
<name>A0A829ZFQ2_9FIRM</name>
<dbReference type="Gene3D" id="3.30.1240.10">
    <property type="match status" value="1"/>
</dbReference>
<keyword evidence="1" id="KW-0378">Hydrolase</keyword>